<evidence type="ECO:0000256" key="3">
    <source>
        <dbReference type="ARBA" id="ARBA00022840"/>
    </source>
</evidence>
<evidence type="ECO:0000313" key="7">
    <source>
        <dbReference type="EMBL" id="KAF1986622.1"/>
    </source>
</evidence>
<dbReference type="InterPro" id="IPR057495">
    <property type="entry name" value="AAA_lid_BCS1"/>
</dbReference>
<evidence type="ECO:0000313" key="8">
    <source>
        <dbReference type="Proteomes" id="UP000800041"/>
    </source>
</evidence>
<dbReference type="SMART" id="SM00382">
    <property type="entry name" value="AAA"/>
    <property type="match status" value="1"/>
</dbReference>
<dbReference type="InterPro" id="IPR027417">
    <property type="entry name" value="P-loop_NTPase"/>
</dbReference>
<dbReference type="InterPro" id="IPR003959">
    <property type="entry name" value="ATPase_AAA_core"/>
</dbReference>
<dbReference type="Pfam" id="PF25426">
    <property type="entry name" value="AAA_lid_BCS1"/>
    <property type="match status" value="1"/>
</dbReference>
<evidence type="ECO:0000256" key="4">
    <source>
        <dbReference type="RuleBase" id="RU003651"/>
    </source>
</evidence>
<dbReference type="InterPro" id="IPR003593">
    <property type="entry name" value="AAA+_ATPase"/>
</dbReference>
<keyword evidence="7" id="KW-0378">Hydrolase</keyword>
<dbReference type="InterPro" id="IPR050747">
    <property type="entry name" value="Mitochondrial_chaperone_BCS1"/>
</dbReference>
<dbReference type="GO" id="GO:0016887">
    <property type="term" value="F:ATP hydrolysis activity"/>
    <property type="evidence" value="ECO:0007669"/>
    <property type="project" value="InterPro"/>
</dbReference>
<feature type="domain" description="AAA+ ATPase" evidence="6">
    <location>
        <begin position="118"/>
        <end position="251"/>
    </location>
</feature>
<sequence length="390" mass="43672">MIQRVADNTSPKGDDGDKQRLLSYAGNLKLACWGRSKAPLLRFMEACHAHCEDVFRPTLKVYVQRHRTDQWQLASFRSLRQLSTISMDSQVRDGLLKDINSFHGPYTLQWYRNRGIPHRRGYLFWGEPGTGKTSLAMALASYFELPLYLIDPTSIDNAELWAMFDKLPQKCFVLIEDIDSAGISREHMRQEQPEYSWRPSISLSGLLNAIDGPVSQEGRILIMTSNNPEHLDKALIRPGRVDKVIYMGYCPRLTASSLFSRIMGDSDDAEGGAVEGALAKLADDFSQEIPLDKISPAEVQGFLLEHTNEPAEAIRLAAEWAAGVIAERGRSEKMEQEAQKASEERRAARVKTEDLVDAMGQMMLQNKKMVSAPSWLGAAGSKLKTVVRGK</sequence>
<dbReference type="Pfam" id="PF00004">
    <property type="entry name" value="AAA"/>
    <property type="match status" value="1"/>
</dbReference>
<reference evidence="7" key="1">
    <citation type="journal article" date="2020" name="Stud. Mycol.">
        <title>101 Dothideomycetes genomes: a test case for predicting lifestyles and emergence of pathogens.</title>
        <authorList>
            <person name="Haridas S."/>
            <person name="Albert R."/>
            <person name="Binder M."/>
            <person name="Bloem J."/>
            <person name="Labutti K."/>
            <person name="Salamov A."/>
            <person name="Andreopoulos B."/>
            <person name="Baker S."/>
            <person name="Barry K."/>
            <person name="Bills G."/>
            <person name="Bluhm B."/>
            <person name="Cannon C."/>
            <person name="Castanera R."/>
            <person name="Culley D."/>
            <person name="Daum C."/>
            <person name="Ezra D."/>
            <person name="Gonzalez J."/>
            <person name="Henrissat B."/>
            <person name="Kuo A."/>
            <person name="Liang C."/>
            <person name="Lipzen A."/>
            <person name="Lutzoni F."/>
            <person name="Magnuson J."/>
            <person name="Mondo S."/>
            <person name="Nolan M."/>
            <person name="Ohm R."/>
            <person name="Pangilinan J."/>
            <person name="Park H.-J."/>
            <person name="Ramirez L."/>
            <person name="Alfaro M."/>
            <person name="Sun H."/>
            <person name="Tritt A."/>
            <person name="Yoshinaga Y."/>
            <person name="Zwiers L.-H."/>
            <person name="Turgeon B."/>
            <person name="Goodwin S."/>
            <person name="Spatafora J."/>
            <person name="Crous P."/>
            <person name="Grigoriev I."/>
        </authorList>
    </citation>
    <scope>NUCLEOTIDE SEQUENCE</scope>
    <source>
        <strain evidence="7">CBS 113979</strain>
    </source>
</reference>
<dbReference type="OrthoDB" id="10251412at2759"/>
<organism evidence="7 8">
    <name type="scientific">Aulographum hederae CBS 113979</name>
    <dbReference type="NCBI Taxonomy" id="1176131"/>
    <lineage>
        <taxon>Eukaryota</taxon>
        <taxon>Fungi</taxon>
        <taxon>Dikarya</taxon>
        <taxon>Ascomycota</taxon>
        <taxon>Pezizomycotina</taxon>
        <taxon>Dothideomycetes</taxon>
        <taxon>Pleosporomycetidae</taxon>
        <taxon>Aulographales</taxon>
        <taxon>Aulographaceae</taxon>
    </lineage>
</organism>
<dbReference type="Proteomes" id="UP000800041">
    <property type="component" value="Unassembled WGS sequence"/>
</dbReference>
<keyword evidence="8" id="KW-1185">Reference proteome</keyword>
<dbReference type="SUPFAM" id="SSF52540">
    <property type="entry name" value="P-loop containing nucleoside triphosphate hydrolases"/>
    <property type="match status" value="1"/>
</dbReference>
<name>A0A6G1H0N7_9PEZI</name>
<keyword evidence="3 4" id="KW-0067">ATP-binding</keyword>
<dbReference type="PROSITE" id="PS00674">
    <property type="entry name" value="AAA"/>
    <property type="match status" value="1"/>
</dbReference>
<evidence type="ECO:0000256" key="2">
    <source>
        <dbReference type="ARBA" id="ARBA00022741"/>
    </source>
</evidence>
<evidence type="ECO:0000256" key="5">
    <source>
        <dbReference type="SAM" id="Coils"/>
    </source>
</evidence>
<feature type="coiled-coil region" evidence="5">
    <location>
        <begin position="324"/>
        <end position="353"/>
    </location>
</feature>
<keyword evidence="2 4" id="KW-0547">Nucleotide-binding</keyword>
<comment type="similarity">
    <text evidence="1">Belongs to the AAA ATPase family. BCS1 subfamily.</text>
</comment>
<dbReference type="PANTHER" id="PTHR23070">
    <property type="entry name" value="BCS1 AAA-TYPE ATPASE"/>
    <property type="match status" value="1"/>
</dbReference>
<protein>
    <submittedName>
        <fullName evidence="7">P-loop containing nucleoside triphosphate hydrolase protein</fullName>
    </submittedName>
</protein>
<dbReference type="Gene3D" id="3.40.50.300">
    <property type="entry name" value="P-loop containing nucleotide triphosphate hydrolases"/>
    <property type="match status" value="1"/>
</dbReference>
<keyword evidence="5" id="KW-0175">Coiled coil</keyword>
<accession>A0A6G1H0N7</accession>
<dbReference type="AlphaFoldDB" id="A0A6G1H0N7"/>
<evidence type="ECO:0000259" key="6">
    <source>
        <dbReference type="SMART" id="SM00382"/>
    </source>
</evidence>
<evidence type="ECO:0000256" key="1">
    <source>
        <dbReference type="ARBA" id="ARBA00007448"/>
    </source>
</evidence>
<dbReference type="EMBL" id="ML977156">
    <property type="protein sequence ID" value="KAF1986622.1"/>
    <property type="molecule type" value="Genomic_DNA"/>
</dbReference>
<dbReference type="InterPro" id="IPR003960">
    <property type="entry name" value="ATPase_AAA_CS"/>
</dbReference>
<proteinExistence type="inferred from homology"/>
<gene>
    <name evidence="7" type="ORF">K402DRAFT_393692</name>
</gene>
<dbReference type="GO" id="GO:0005524">
    <property type="term" value="F:ATP binding"/>
    <property type="evidence" value="ECO:0007669"/>
    <property type="project" value="UniProtKB-KW"/>
</dbReference>